<comment type="caution">
    <text evidence="1">The sequence shown here is derived from an EMBL/GenBank/DDBJ whole genome shotgun (WGS) entry which is preliminary data.</text>
</comment>
<evidence type="ECO:0000313" key="2">
    <source>
        <dbReference type="Proteomes" id="UP001608902"/>
    </source>
</evidence>
<proteinExistence type="predicted"/>
<dbReference type="AlphaFoldDB" id="A0ABD6E7H6"/>
<gene>
    <name evidence="1" type="ORF">AB6A40_002758</name>
</gene>
<organism evidence="1 2">
    <name type="scientific">Gnathostoma spinigerum</name>
    <dbReference type="NCBI Taxonomy" id="75299"/>
    <lineage>
        <taxon>Eukaryota</taxon>
        <taxon>Metazoa</taxon>
        <taxon>Ecdysozoa</taxon>
        <taxon>Nematoda</taxon>
        <taxon>Chromadorea</taxon>
        <taxon>Rhabditida</taxon>
        <taxon>Spirurina</taxon>
        <taxon>Gnathostomatomorpha</taxon>
        <taxon>Gnathostomatoidea</taxon>
        <taxon>Gnathostomatidae</taxon>
        <taxon>Gnathostoma</taxon>
    </lineage>
</organism>
<reference evidence="1 2" key="1">
    <citation type="submission" date="2024-08" db="EMBL/GenBank/DDBJ databases">
        <title>Gnathostoma spinigerum genome.</title>
        <authorList>
            <person name="Gonzalez-Bertolin B."/>
            <person name="Monzon S."/>
            <person name="Zaballos A."/>
            <person name="Jimenez P."/>
            <person name="Dekumyoy P."/>
            <person name="Varona S."/>
            <person name="Cuesta I."/>
            <person name="Sumanam S."/>
            <person name="Adisakwattana P."/>
            <person name="Gasser R.B."/>
            <person name="Hernandez-Gonzalez A."/>
            <person name="Young N.D."/>
            <person name="Perteguer M.J."/>
        </authorList>
    </citation>
    <scope>NUCLEOTIDE SEQUENCE [LARGE SCALE GENOMIC DNA]</scope>
    <source>
        <strain evidence="1">AL3</strain>
        <tissue evidence="1">Liver</tissue>
    </source>
</reference>
<sequence length="131" mass="15494">MVISNSGGCLRYFFRKNGEFWSIWFANSNWDEGIYCSSNEKEARRDELPEECCRLCLLENLLSLLEELFFPGLLRNQRERPRNLVVNDPVERELVLMKAFSNSHNYKGQLRHLLRVVNDHRKGGPEPIEFF</sequence>
<accession>A0ABD6E7H6</accession>
<name>A0ABD6E7H6_9BILA</name>
<protein>
    <submittedName>
        <fullName evidence="1">Uncharacterized protein</fullName>
    </submittedName>
</protein>
<dbReference type="Proteomes" id="UP001608902">
    <property type="component" value="Unassembled WGS sequence"/>
</dbReference>
<dbReference type="EMBL" id="JBGFUD010001275">
    <property type="protein sequence ID" value="MFH4976049.1"/>
    <property type="molecule type" value="Genomic_DNA"/>
</dbReference>
<evidence type="ECO:0000313" key="1">
    <source>
        <dbReference type="EMBL" id="MFH4976049.1"/>
    </source>
</evidence>
<keyword evidence="2" id="KW-1185">Reference proteome</keyword>